<dbReference type="PANTHER" id="PTHR44006">
    <property type="entry name" value="U5 SMALL NUCLEAR RIBONUCLEOPROTEIN 40 KDA PROTEIN"/>
    <property type="match status" value="1"/>
</dbReference>
<evidence type="ECO:0000256" key="5">
    <source>
        <dbReference type="PROSITE-ProRule" id="PRU00221"/>
    </source>
</evidence>
<dbReference type="Pfam" id="PF00400">
    <property type="entry name" value="WD40"/>
    <property type="match status" value="2"/>
</dbReference>
<evidence type="ECO:0000256" key="2">
    <source>
        <dbReference type="ARBA" id="ARBA00022664"/>
    </source>
</evidence>
<keyword evidence="2" id="KW-0507">mRNA processing</keyword>
<dbReference type="InterPro" id="IPR052234">
    <property type="entry name" value="U5_snRNP_Component"/>
</dbReference>
<feature type="repeat" description="WD" evidence="5">
    <location>
        <begin position="73"/>
        <end position="118"/>
    </location>
</feature>
<evidence type="ECO:0000256" key="4">
    <source>
        <dbReference type="ARBA" id="ARBA00023187"/>
    </source>
</evidence>
<reference evidence="8" key="1">
    <citation type="submission" date="2024-06" db="EMBL/GenBank/DDBJ databases">
        <title>Multi-omics analyses provide insights into the biosynthesis of the anticancer antibiotic pleurotin in Hohenbuehelia grisea.</title>
        <authorList>
            <person name="Weaver J.A."/>
            <person name="Alberti F."/>
        </authorList>
    </citation>
    <scope>NUCLEOTIDE SEQUENCE [LARGE SCALE GENOMIC DNA]</scope>
    <source>
        <strain evidence="8">T-177</strain>
    </source>
</reference>
<comment type="caution">
    <text evidence="7">The sequence shown here is derived from an EMBL/GenBank/DDBJ whole genome shotgun (WGS) entry which is preliminary data.</text>
</comment>
<dbReference type="PROSITE" id="PS50294">
    <property type="entry name" value="WD_REPEATS_REGION"/>
    <property type="match status" value="2"/>
</dbReference>
<keyword evidence="1 5" id="KW-0853">WD repeat</keyword>
<proteinExistence type="predicted"/>
<dbReference type="InterPro" id="IPR001680">
    <property type="entry name" value="WD40_rpt"/>
</dbReference>
<accession>A0ABR3IVS6</accession>
<keyword evidence="3" id="KW-0677">Repeat</keyword>
<dbReference type="Proteomes" id="UP001556367">
    <property type="component" value="Unassembled WGS sequence"/>
</dbReference>
<feature type="repeat" description="WD" evidence="5">
    <location>
        <begin position="119"/>
        <end position="152"/>
    </location>
</feature>
<dbReference type="InterPro" id="IPR020472">
    <property type="entry name" value="WD40_PAC1"/>
</dbReference>
<sequence>MASASNFLVSEAHLVSDEARKQKAERTKSLGSPIQLPGKALQLLLRDGEAWVAENTAVVRRIELETGKTLQLYKGHTAPVTSIAFWDRPNGGGPVLISGSWDKTIKLWDTSTKDIISSTDAHSDFVKALFVFPTLQLLVSAGSDKIARLWDLAHHELGKPLKCVASISSHTRPVECLDGQATSATTAVLFTADTMGIIKFWELSKEDLTLWRCSPKGELNYHRTRINDILYGSGHLWSASTDETVQIIPDPSVDTQPAQGKRLAPINHPTAVRCILPLSVTDLGEPYVLTGAGDVIRVFDVSSPSEPELISEMDAHWHDVTALRLWVRQFSGDDGRRRVEPWIVSASLDGTLRKWRLTELLNPPPAPPKSETPINPASDGFQMSEEEERELAELLDSDEE</sequence>
<dbReference type="SUPFAM" id="SSF50978">
    <property type="entry name" value="WD40 repeat-like"/>
    <property type="match status" value="1"/>
</dbReference>
<organism evidence="7 8">
    <name type="scientific">Hohenbuehelia grisea</name>
    <dbReference type="NCBI Taxonomy" id="104357"/>
    <lineage>
        <taxon>Eukaryota</taxon>
        <taxon>Fungi</taxon>
        <taxon>Dikarya</taxon>
        <taxon>Basidiomycota</taxon>
        <taxon>Agaricomycotina</taxon>
        <taxon>Agaricomycetes</taxon>
        <taxon>Agaricomycetidae</taxon>
        <taxon>Agaricales</taxon>
        <taxon>Pleurotineae</taxon>
        <taxon>Pleurotaceae</taxon>
        <taxon>Hohenbuehelia</taxon>
    </lineage>
</organism>
<dbReference type="InterPro" id="IPR036322">
    <property type="entry name" value="WD40_repeat_dom_sf"/>
</dbReference>
<dbReference type="PRINTS" id="PR00320">
    <property type="entry name" value="GPROTEINBRPT"/>
</dbReference>
<dbReference type="EMBL" id="JASNQZ010000015">
    <property type="protein sequence ID" value="KAL0947369.1"/>
    <property type="molecule type" value="Genomic_DNA"/>
</dbReference>
<protein>
    <recommendedName>
        <fullName evidence="9">WD40 repeat-like protein</fullName>
    </recommendedName>
</protein>
<evidence type="ECO:0000256" key="3">
    <source>
        <dbReference type="ARBA" id="ARBA00022737"/>
    </source>
</evidence>
<feature type="compositionally biased region" description="Acidic residues" evidence="6">
    <location>
        <begin position="384"/>
        <end position="400"/>
    </location>
</feature>
<dbReference type="Gene3D" id="2.130.10.10">
    <property type="entry name" value="YVTN repeat-like/Quinoprotein amine dehydrogenase"/>
    <property type="match status" value="2"/>
</dbReference>
<evidence type="ECO:0000256" key="1">
    <source>
        <dbReference type="ARBA" id="ARBA00022574"/>
    </source>
</evidence>
<name>A0ABR3IVS6_9AGAR</name>
<evidence type="ECO:0000313" key="8">
    <source>
        <dbReference type="Proteomes" id="UP001556367"/>
    </source>
</evidence>
<dbReference type="PANTHER" id="PTHR44006:SF1">
    <property type="entry name" value="U5 SMALL NUCLEAR RIBONUCLEOPROTEIN 40 KDA PROTEIN"/>
    <property type="match status" value="1"/>
</dbReference>
<gene>
    <name evidence="7" type="ORF">HGRIS_013485</name>
</gene>
<dbReference type="SMART" id="SM00320">
    <property type="entry name" value="WD40"/>
    <property type="match status" value="5"/>
</dbReference>
<keyword evidence="4" id="KW-0508">mRNA splicing</keyword>
<dbReference type="InterPro" id="IPR015943">
    <property type="entry name" value="WD40/YVTN_repeat-like_dom_sf"/>
</dbReference>
<keyword evidence="8" id="KW-1185">Reference proteome</keyword>
<dbReference type="InterPro" id="IPR019775">
    <property type="entry name" value="WD40_repeat_CS"/>
</dbReference>
<dbReference type="PROSITE" id="PS00678">
    <property type="entry name" value="WD_REPEATS_1"/>
    <property type="match status" value="2"/>
</dbReference>
<evidence type="ECO:0000313" key="7">
    <source>
        <dbReference type="EMBL" id="KAL0947369.1"/>
    </source>
</evidence>
<evidence type="ECO:0000256" key="6">
    <source>
        <dbReference type="SAM" id="MobiDB-lite"/>
    </source>
</evidence>
<dbReference type="PROSITE" id="PS50082">
    <property type="entry name" value="WD_REPEATS_2"/>
    <property type="match status" value="2"/>
</dbReference>
<evidence type="ECO:0008006" key="9">
    <source>
        <dbReference type="Google" id="ProtNLM"/>
    </source>
</evidence>
<feature type="region of interest" description="Disordered" evidence="6">
    <location>
        <begin position="361"/>
        <end position="400"/>
    </location>
</feature>